<protein>
    <submittedName>
        <fullName evidence="2">Uncharacterized protein</fullName>
    </submittedName>
</protein>
<name>A0A239LWM4_9NOCA</name>
<evidence type="ECO:0000256" key="1">
    <source>
        <dbReference type="SAM" id="MobiDB-lite"/>
    </source>
</evidence>
<dbReference type="Pfam" id="PF20060">
    <property type="entry name" value="DUF6459"/>
    <property type="match status" value="1"/>
</dbReference>
<sequence length="188" mass="20890">MESTPAARTHRYLSRALPYEPPGTECHCTTPSVPCRIDLRANAVHSATTSGRSRPFPRSLGTHRAPTPAVVGPYAEPEIPEYVRRSVDQAMRLLLEVLDRRRTADQLRGLFTPTVIESIRTVVKTGPPGQRLGVASLRGVHLSRATNSATEIFATYVRGPRVFAIAARIESRSRPRREKWTVTSLRVL</sequence>
<feature type="region of interest" description="Disordered" evidence="1">
    <location>
        <begin position="46"/>
        <end position="72"/>
    </location>
</feature>
<dbReference type="InterPro" id="IPR045596">
    <property type="entry name" value="DUF6459"/>
</dbReference>
<dbReference type="RefSeq" id="WP_141136527.1">
    <property type="nucleotide sequence ID" value="NZ_FZOW01000014.1"/>
</dbReference>
<dbReference type="Proteomes" id="UP000198327">
    <property type="component" value="Unassembled WGS sequence"/>
</dbReference>
<dbReference type="OrthoDB" id="4775331at2"/>
<reference evidence="3" key="1">
    <citation type="submission" date="2017-06" db="EMBL/GenBank/DDBJ databases">
        <authorList>
            <person name="Varghese N."/>
            <person name="Submissions S."/>
        </authorList>
    </citation>
    <scope>NUCLEOTIDE SEQUENCE [LARGE SCALE GENOMIC DNA]</scope>
    <source>
        <strain evidence="3">JCM 23211</strain>
    </source>
</reference>
<dbReference type="EMBL" id="FZOW01000014">
    <property type="protein sequence ID" value="SNT34024.1"/>
    <property type="molecule type" value="Genomic_DNA"/>
</dbReference>
<accession>A0A239LWM4</accession>
<gene>
    <name evidence="2" type="ORF">SAMN05421642_114116</name>
</gene>
<evidence type="ECO:0000313" key="2">
    <source>
        <dbReference type="EMBL" id="SNT34024.1"/>
    </source>
</evidence>
<evidence type="ECO:0000313" key="3">
    <source>
        <dbReference type="Proteomes" id="UP000198327"/>
    </source>
</evidence>
<keyword evidence="3" id="KW-1185">Reference proteome</keyword>
<proteinExistence type="predicted"/>
<dbReference type="AlphaFoldDB" id="A0A239LWM4"/>
<organism evidence="2 3">
    <name type="scientific">Rhodococcoides kyotonense</name>
    <dbReference type="NCBI Taxonomy" id="398843"/>
    <lineage>
        <taxon>Bacteria</taxon>
        <taxon>Bacillati</taxon>
        <taxon>Actinomycetota</taxon>
        <taxon>Actinomycetes</taxon>
        <taxon>Mycobacteriales</taxon>
        <taxon>Nocardiaceae</taxon>
        <taxon>Rhodococcoides</taxon>
    </lineage>
</organism>